<dbReference type="GO" id="GO:0051539">
    <property type="term" value="F:4 iron, 4 sulfur cluster binding"/>
    <property type="evidence" value="ECO:0007669"/>
    <property type="project" value="UniProtKB-KW"/>
</dbReference>
<feature type="binding site" evidence="8">
    <location>
        <position position="79"/>
    </location>
    <ligand>
        <name>[4Fe-4S] cluster</name>
        <dbReference type="ChEBI" id="CHEBI:49883"/>
        <label>1</label>
    </ligand>
</feature>
<comment type="cofactor">
    <cofactor evidence="8">
        <name>[4Fe-4S] cluster</name>
        <dbReference type="ChEBI" id="CHEBI:49883"/>
    </cofactor>
    <text evidence="8">Binds 2 [4Fe-4S] clusters per subunit.</text>
</comment>
<comment type="caution">
    <text evidence="10">The sequence shown here is derived from an EMBL/GenBank/DDBJ whole genome shotgun (WGS) entry which is preliminary data.</text>
</comment>
<sequence length="189" mass="21729">MQKLTGKSYQVDRRPMNFGEKLYLPILKGMGITLKHMFQKKVTTQFPEERRPFSPVFRGLHVLNRDEEGRERCTACGLCALACPAEAITMEAAERLEGEEHLYREEKYAAKYEINMLRCIFCGLCEEACPKDAIYLSETYPPTAFARQKFIYKKEDLLIPNPITEKEAYEKALGKDMETTAGALNKRKS</sequence>
<dbReference type="Gene3D" id="3.30.70.3270">
    <property type="match status" value="1"/>
</dbReference>
<dbReference type="PANTHER" id="PTHR10849:SF20">
    <property type="entry name" value="NADH DEHYDROGENASE [UBIQUINONE] IRON-SULFUR PROTEIN 8, MITOCHONDRIAL"/>
    <property type="match status" value="1"/>
</dbReference>
<evidence type="ECO:0000256" key="6">
    <source>
        <dbReference type="ARBA" id="ARBA00023004"/>
    </source>
</evidence>
<dbReference type="HAMAP" id="MF_01351">
    <property type="entry name" value="NDH1_NuoI"/>
    <property type="match status" value="1"/>
</dbReference>
<keyword evidence="8" id="KW-1003">Cell membrane</keyword>
<dbReference type="PROSITE" id="PS00198">
    <property type="entry name" value="4FE4S_FER_1"/>
    <property type="match status" value="2"/>
</dbReference>
<evidence type="ECO:0000256" key="2">
    <source>
        <dbReference type="ARBA" id="ARBA00022485"/>
    </source>
</evidence>
<dbReference type="InterPro" id="IPR010226">
    <property type="entry name" value="NADH_quinone_OxRdtase_chainI"/>
</dbReference>
<name>A0AAE3ILA9_9BACT</name>
<evidence type="ECO:0000313" key="10">
    <source>
        <dbReference type="EMBL" id="MCU7693918.1"/>
    </source>
</evidence>
<evidence type="ECO:0000256" key="5">
    <source>
        <dbReference type="ARBA" id="ARBA00022967"/>
    </source>
</evidence>
<keyword evidence="3 8" id="KW-0479">Metal-binding</keyword>
<organism evidence="10 11">
    <name type="scientific">Haoranjiania flava</name>
    <dbReference type="NCBI Taxonomy" id="1856322"/>
    <lineage>
        <taxon>Bacteria</taxon>
        <taxon>Pseudomonadati</taxon>
        <taxon>Bacteroidota</taxon>
        <taxon>Chitinophagia</taxon>
        <taxon>Chitinophagales</taxon>
        <taxon>Chitinophagaceae</taxon>
        <taxon>Haoranjiania</taxon>
    </lineage>
</organism>
<evidence type="ECO:0000313" key="11">
    <source>
        <dbReference type="Proteomes" id="UP001209317"/>
    </source>
</evidence>
<protein>
    <recommendedName>
        <fullName evidence="8">NADH-quinone oxidoreductase subunit I</fullName>
        <ecNumber evidence="8">7.1.1.-</ecNumber>
    </recommendedName>
    <alternativeName>
        <fullName evidence="8">NADH dehydrogenase I subunit I</fullName>
    </alternativeName>
    <alternativeName>
        <fullName evidence="8">NDH-1 subunit I</fullName>
    </alternativeName>
</protein>
<comment type="catalytic activity">
    <reaction evidence="8">
        <text>a quinone + NADH + 5 H(+)(in) = a quinol + NAD(+) + 4 H(+)(out)</text>
        <dbReference type="Rhea" id="RHEA:57888"/>
        <dbReference type="ChEBI" id="CHEBI:15378"/>
        <dbReference type="ChEBI" id="CHEBI:24646"/>
        <dbReference type="ChEBI" id="CHEBI:57540"/>
        <dbReference type="ChEBI" id="CHEBI:57945"/>
        <dbReference type="ChEBI" id="CHEBI:132124"/>
    </reaction>
</comment>
<keyword evidence="8" id="KW-0830">Ubiquinone</keyword>
<dbReference type="GO" id="GO:0005506">
    <property type="term" value="F:iron ion binding"/>
    <property type="evidence" value="ECO:0007669"/>
    <property type="project" value="UniProtKB-UniRule"/>
</dbReference>
<dbReference type="EC" id="7.1.1.-" evidence="8"/>
<dbReference type="GO" id="GO:0048038">
    <property type="term" value="F:quinone binding"/>
    <property type="evidence" value="ECO:0007669"/>
    <property type="project" value="UniProtKB-KW"/>
</dbReference>
<comment type="subcellular location">
    <subcellularLocation>
        <location evidence="8">Cell membrane</location>
        <topology evidence="8">Peripheral membrane protein</topology>
    </subcellularLocation>
</comment>
<keyword evidence="2 8" id="KW-0004">4Fe-4S</keyword>
<feature type="binding site" evidence="8">
    <location>
        <position position="73"/>
    </location>
    <ligand>
        <name>[4Fe-4S] cluster</name>
        <dbReference type="ChEBI" id="CHEBI:49883"/>
        <label>1</label>
    </ligand>
</feature>
<feature type="binding site" evidence="8">
    <location>
        <position position="83"/>
    </location>
    <ligand>
        <name>[4Fe-4S] cluster</name>
        <dbReference type="ChEBI" id="CHEBI:49883"/>
        <label>2</label>
    </ligand>
</feature>
<dbReference type="RefSeq" id="WP_263037406.1">
    <property type="nucleotide sequence ID" value="NZ_JAOTPL010000005.1"/>
</dbReference>
<dbReference type="NCBIfam" id="NF004538">
    <property type="entry name" value="PRK05888.1-4"/>
    <property type="match status" value="1"/>
</dbReference>
<dbReference type="EMBL" id="JAOTPL010000005">
    <property type="protein sequence ID" value="MCU7693918.1"/>
    <property type="molecule type" value="Genomic_DNA"/>
</dbReference>
<comment type="similarity">
    <text evidence="1 8">Belongs to the complex I 23 kDa subunit family.</text>
</comment>
<evidence type="ECO:0000256" key="3">
    <source>
        <dbReference type="ARBA" id="ARBA00022723"/>
    </source>
</evidence>
<evidence type="ECO:0000256" key="7">
    <source>
        <dbReference type="ARBA" id="ARBA00023014"/>
    </source>
</evidence>
<keyword evidence="6 8" id="KW-0408">Iron</keyword>
<evidence type="ECO:0000256" key="8">
    <source>
        <dbReference type="HAMAP-Rule" id="MF_01351"/>
    </source>
</evidence>
<dbReference type="PANTHER" id="PTHR10849">
    <property type="entry name" value="NADH DEHYDROGENASE UBIQUINONE IRON-SULFUR PROTEIN 8, MITOCHONDRIAL"/>
    <property type="match status" value="1"/>
</dbReference>
<gene>
    <name evidence="8 10" type="primary">nuoI</name>
    <name evidence="10" type="ORF">OD355_05235</name>
</gene>
<dbReference type="Proteomes" id="UP001209317">
    <property type="component" value="Unassembled WGS sequence"/>
</dbReference>
<feature type="binding site" evidence="8">
    <location>
        <position position="119"/>
    </location>
    <ligand>
        <name>[4Fe-4S] cluster</name>
        <dbReference type="ChEBI" id="CHEBI:49883"/>
        <label>2</label>
    </ligand>
</feature>
<dbReference type="GO" id="GO:0050136">
    <property type="term" value="F:NADH dehydrogenase (quinone) (non-electrogenic) activity"/>
    <property type="evidence" value="ECO:0007669"/>
    <property type="project" value="UniProtKB-UniRule"/>
</dbReference>
<keyword evidence="7 8" id="KW-0411">Iron-sulfur</keyword>
<evidence type="ECO:0000259" key="9">
    <source>
        <dbReference type="PROSITE" id="PS51379"/>
    </source>
</evidence>
<feature type="binding site" evidence="8">
    <location>
        <position position="129"/>
    </location>
    <ligand>
        <name>[4Fe-4S] cluster</name>
        <dbReference type="ChEBI" id="CHEBI:49883"/>
        <label>1</label>
    </ligand>
</feature>
<comment type="function">
    <text evidence="8">NDH-1 shuttles electrons from NADH, via FMN and iron-sulfur (Fe-S) centers, to quinones in the respiratory chain. The immediate electron acceptor for the enzyme in this species is believed to be ubiquinone. Couples the redox reaction to proton translocation (for every two electrons transferred, four hydrogen ions are translocated across the cytoplasmic membrane), and thus conserves the redox energy in a proton gradient.</text>
</comment>
<keyword evidence="11" id="KW-1185">Reference proteome</keyword>
<dbReference type="AlphaFoldDB" id="A0AAE3ILA9"/>
<keyword evidence="8" id="KW-0472">Membrane</keyword>
<accession>A0AAE3ILA9</accession>
<keyword evidence="5 8" id="KW-1278">Translocase</keyword>
<reference evidence="10" key="1">
    <citation type="submission" date="2022-10" db="EMBL/GenBank/DDBJ databases">
        <authorList>
            <person name="Kim H.S."/>
            <person name="Kim J.-S."/>
            <person name="Suh M.K."/>
            <person name="Eom M.K."/>
            <person name="Lee J.-S."/>
        </authorList>
    </citation>
    <scope>NUCLEOTIDE SEQUENCE</scope>
    <source>
        <strain evidence="10">LIP-5</strain>
    </source>
</reference>
<evidence type="ECO:0000256" key="1">
    <source>
        <dbReference type="ARBA" id="ARBA00010277"/>
    </source>
</evidence>
<feature type="binding site" evidence="8">
    <location>
        <position position="122"/>
    </location>
    <ligand>
        <name>[4Fe-4S] cluster</name>
        <dbReference type="ChEBI" id="CHEBI:49883"/>
        <label>2</label>
    </ligand>
</feature>
<keyword evidence="8" id="KW-0874">Quinone</keyword>
<keyword evidence="10" id="KW-0560">Oxidoreductase</keyword>
<keyword evidence="4" id="KW-0677">Repeat</keyword>
<feature type="domain" description="4Fe-4S ferredoxin-type" evidence="9">
    <location>
        <begin position="110"/>
        <end position="139"/>
    </location>
</feature>
<keyword evidence="8" id="KW-0520">NAD</keyword>
<dbReference type="InterPro" id="IPR017896">
    <property type="entry name" value="4Fe4S_Fe-S-bd"/>
</dbReference>
<dbReference type="SUPFAM" id="SSF54862">
    <property type="entry name" value="4Fe-4S ferredoxins"/>
    <property type="match status" value="1"/>
</dbReference>
<dbReference type="Pfam" id="PF12838">
    <property type="entry name" value="Fer4_7"/>
    <property type="match status" value="1"/>
</dbReference>
<dbReference type="NCBIfam" id="TIGR01971">
    <property type="entry name" value="NuoI"/>
    <property type="match status" value="1"/>
</dbReference>
<dbReference type="GO" id="GO:0005886">
    <property type="term" value="C:plasma membrane"/>
    <property type="evidence" value="ECO:0007669"/>
    <property type="project" value="UniProtKB-SubCell"/>
</dbReference>
<dbReference type="InterPro" id="IPR017900">
    <property type="entry name" value="4Fe4S_Fe_S_CS"/>
</dbReference>
<feature type="domain" description="4Fe-4S ferredoxin-type" evidence="9">
    <location>
        <begin position="64"/>
        <end position="93"/>
    </location>
</feature>
<evidence type="ECO:0000256" key="4">
    <source>
        <dbReference type="ARBA" id="ARBA00022737"/>
    </source>
</evidence>
<dbReference type="PROSITE" id="PS51379">
    <property type="entry name" value="4FE4S_FER_2"/>
    <property type="match status" value="2"/>
</dbReference>
<comment type="subunit">
    <text evidence="8">NDH-1 is composed of 14 different subunits. Subunits NuoA, H, J, K, L, M, N constitute the membrane sector of the complex.</text>
</comment>
<dbReference type="GO" id="GO:0009060">
    <property type="term" value="P:aerobic respiration"/>
    <property type="evidence" value="ECO:0007669"/>
    <property type="project" value="TreeGrafter"/>
</dbReference>
<feature type="binding site" evidence="8">
    <location>
        <position position="125"/>
    </location>
    <ligand>
        <name>[4Fe-4S] cluster</name>
        <dbReference type="ChEBI" id="CHEBI:49883"/>
        <label>2</label>
    </ligand>
</feature>
<feature type="binding site" evidence="8">
    <location>
        <position position="76"/>
    </location>
    <ligand>
        <name>[4Fe-4S] cluster</name>
        <dbReference type="ChEBI" id="CHEBI:49883"/>
        <label>1</label>
    </ligand>
</feature>
<proteinExistence type="inferred from homology"/>